<protein>
    <recommendedName>
        <fullName evidence="2">DUF985 domain-containing protein</fullName>
    </recommendedName>
</protein>
<evidence type="ECO:0000256" key="1">
    <source>
        <dbReference type="SAM" id="MobiDB-lite"/>
    </source>
</evidence>
<evidence type="ECO:0000259" key="2">
    <source>
        <dbReference type="Pfam" id="PF06172"/>
    </source>
</evidence>
<dbReference type="PANTHER" id="PTHR33387:SF3">
    <property type="entry name" value="DUF985 DOMAIN-CONTAINING PROTEIN"/>
    <property type="match status" value="1"/>
</dbReference>
<sequence length="216" mass="23928">MSSIPNTSQPLKPHFTPGHHTAESPSTQAIIDTLQLQKHIEGGYFAEIDRDPLTIPNPFLNSAGDWPTTSPQPFSGDNSVRNASTSIYYLLTPTSPQGHFHRNKGRTVHTLIEGRGRYVLIHADEGGERKRVESFVVGKNVARGEKGVWIVEGGKYKASLLLSLDGGEASGDRLLISETVVPGFEYSDHDFLAAEKFGELVTEEQRVELDWLVRKY</sequence>
<feature type="compositionally biased region" description="Polar residues" evidence="1">
    <location>
        <begin position="1"/>
        <end position="10"/>
    </location>
</feature>
<organism evidence="3 4">
    <name type="scientific">Setomelanomma holmii</name>
    <dbReference type="NCBI Taxonomy" id="210430"/>
    <lineage>
        <taxon>Eukaryota</taxon>
        <taxon>Fungi</taxon>
        <taxon>Dikarya</taxon>
        <taxon>Ascomycota</taxon>
        <taxon>Pezizomycotina</taxon>
        <taxon>Dothideomycetes</taxon>
        <taxon>Pleosporomycetidae</taxon>
        <taxon>Pleosporales</taxon>
        <taxon>Pleosporineae</taxon>
        <taxon>Phaeosphaeriaceae</taxon>
        <taxon>Setomelanomma</taxon>
    </lineage>
</organism>
<feature type="region of interest" description="Disordered" evidence="1">
    <location>
        <begin position="1"/>
        <end position="25"/>
    </location>
</feature>
<evidence type="ECO:0000313" key="3">
    <source>
        <dbReference type="EMBL" id="KAF2027118.1"/>
    </source>
</evidence>
<dbReference type="EMBL" id="ML978231">
    <property type="protein sequence ID" value="KAF2027118.1"/>
    <property type="molecule type" value="Genomic_DNA"/>
</dbReference>
<dbReference type="Pfam" id="PF06172">
    <property type="entry name" value="Cupin_5"/>
    <property type="match status" value="1"/>
</dbReference>
<feature type="domain" description="DUF985" evidence="2">
    <location>
        <begin position="28"/>
        <end position="191"/>
    </location>
</feature>
<dbReference type="InterPro" id="IPR009327">
    <property type="entry name" value="Cupin_DUF985"/>
</dbReference>
<reference evidence="3" key="1">
    <citation type="journal article" date="2020" name="Stud. Mycol.">
        <title>101 Dothideomycetes genomes: a test case for predicting lifestyles and emergence of pathogens.</title>
        <authorList>
            <person name="Haridas S."/>
            <person name="Albert R."/>
            <person name="Binder M."/>
            <person name="Bloem J."/>
            <person name="Labutti K."/>
            <person name="Salamov A."/>
            <person name="Andreopoulos B."/>
            <person name="Baker S."/>
            <person name="Barry K."/>
            <person name="Bills G."/>
            <person name="Bluhm B."/>
            <person name="Cannon C."/>
            <person name="Castanera R."/>
            <person name="Culley D."/>
            <person name="Daum C."/>
            <person name="Ezra D."/>
            <person name="Gonzalez J."/>
            <person name="Henrissat B."/>
            <person name="Kuo A."/>
            <person name="Liang C."/>
            <person name="Lipzen A."/>
            <person name="Lutzoni F."/>
            <person name="Magnuson J."/>
            <person name="Mondo S."/>
            <person name="Nolan M."/>
            <person name="Ohm R."/>
            <person name="Pangilinan J."/>
            <person name="Park H.-J."/>
            <person name="Ramirez L."/>
            <person name="Alfaro M."/>
            <person name="Sun H."/>
            <person name="Tritt A."/>
            <person name="Yoshinaga Y."/>
            <person name="Zwiers L.-H."/>
            <person name="Turgeon B."/>
            <person name="Goodwin S."/>
            <person name="Spatafora J."/>
            <person name="Crous P."/>
            <person name="Grigoriev I."/>
        </authorList>
    </citation>
    <scope>NUCLEOTIDE SEQUENCE</scope>
    <source>
        <strain evidence="3">CBS 110217</strain>
    </source>
</reference>
<dbReference type="OrthoDB" id="6614653at2759"/>
<name>A0A9P4H2H3_9PLEO</name>
<dbReference type="InterPro" id="IPR039935">
    <property type="entry name" value="YML079W-like"/>
</dbReference>
<evidence type="ECO:0000313" key="4">
    <source>
        <dbReference type="Proteomes" id="UP000799777"/>
    </source>
</evidence>
<proteinExistence type="predicted"/>
<gene>
    <name evidence="3" type="ORF">EK21DRAFT_72723</name>
</gene>
<dbReference type="CDD" id="cd06121">
    <property type="entry name" value="cupin_YML079wp"/>
    <property type="match status" value="1"/>
</dbReference>
<accession>A0A9P4H2H3</accession>
<dbReference type="AlphaFoldDB" id="A0A9P4H2H3"/>
<dbReference type="Proteomes" id="UP000799777">
    <property type="component" value="Unassembled WGS sequence"/>
</dbReference>
<dbReference type="InterPro" id="IPR014710">
    <property type="entry name" value="RmlC-like_jellyroll"/>
</dbReference>
<dbReference type="InterPro" id="IPR011051">
    <property type="entry name" value="RmlC_Cupin_sf"/>
</dbReference>
<dbReference type="SUPFAM" id="SSF51182">
    <property type="entry name" value="RmlC-like cupins"/>
    <property type="match status" value="1"/>
</dbReference>
<dbReference type="Gene3D" id="2.60.120.10">
    <property type="entry name" value="Jelly Rolls"/>
    <property type="match status" value="1"/>
</dbReference>
<keyword evidence="4" id="KW-1185">Reference proteome</keyword>
<comment type="caution">
    <text evidence="3">The sequence shown here is derived from an EMBL/GenBank/DDBJ whole genome shotgun (WGS) entry which is preliminary data.</text>
</comment>
<dbReference type="PANTHER" id="PTHR33387">
    <property type="entry name" value="RMLC-LIKE JELLY ROLL FOLD PROTEIN"/>
    <property type="match status" value="1"/>
</dbReference>